<protein>
    <submittedName>
        <fullName evidence="1">Uncharacterized protein</fullName>
    </submittedName>
</protein>
<evidence type="ECO:0000313" key="1">
    <source>
        <dbReference type="EMBL" id="QWU82958.1"/>
    </source>
</evidence>
<keyword evidence="2" id="KW-1185">Reference proteome</keyword>
<gene>
    <name evidence="1" type="ORF">KQP88_23730</name>
</gene>
<name>A0ABX8HRV1_9PSED</name>
<reference evidence="2" key="1">
    <citation type="submission" date="2021-06" db="EMBL/GenBank/DDBJ databases">
        <title>Identification of Pseudomonas cichorii causing bacterial leaf black spot of flue-cured tobacco, a new disease in China.</title>
        <authorList>
            <person name="Lu C.-H."/>
        </authorList>
    </citation>
    <scope>NUCLEOTIDE SEQUENCE [LARGE SCALE GENOMIC DNA]</scope>
    <source>
        <strain evidence="2">LJ2</strain>
    </source>
</reference>
<dbReference type="RefSeq" id="WP_216704340.1">
    <property type="nucleotide sequence ID" value="NZ_CP076668.1"/>
</dbReference>
<dbReference type="Proteomes" id="UP000683401">
    <property type="component" value="Chromosome"/>
</dbReference>
<accession>A0ABX8HRV1</accession>
<evidence type="ECO:0000313" key="2">
    <source>
        <dbReference type="Proteomes" id="UP000683401"/>
    </source>
</evidence>
<dbReference type="EMBL" id="CP076668">
    <property type="protein sequence ID" value="QWU82958.1"/>
    <property type="molecule type" value="Genomic_DNA"/>
</dbReference>
<proteinExistence type="predicted"/>
<organism evidence="1 2">
    <name type="scientific">Pseudomonas lijiangensis</name>
    <dbReference type="NCBI Taxonomy" id="2995658"/>
    <lineage>
        <taxon>Bacteria</taxon>
        <taxon>Pseudomonadati</taxon>
        <taxon>Pseudomonadota</taxon>
        <taxon>Gammaproteobacteria</taxon>
        <taxon>Pseudomonadales</taxon>
        <taxon>Pseudomonadaceae</taxon>
        <taxon>Pseudomonas</taxon>
    </lineage>
</organism>
<sequence length="63" mass="6567">MVEIAPPGTDTPLLHNVQDGIDAKSPPAMPLDKLADQAIAGIVTGMPFARPVLSMPTTLLPCM</sequence>